<dbReference type="InterPro" id="IPR023214">
    <property type="entry name" value="HAD_sf"/>
</dbReference>
<sequence length="280" mass="30805">MGKIKLIGLDLDGTLLNDKKELSGRNRKAIERAAAQGVFIVPATGRPLVGLQTPVLSLPVKYALTANGAAVYKLTTKRRIYAAGIPREKALAILSMLQEYDVMEDCFMDGHGYGEKEKLLQSDLYAMPEVVRAYIKATRKQVENLSEYIRENDCMVEKITVNFKEKDGTLLWEKEIRERLSKEFPDCAVVKGVPTNLEITDEQATKGNAILKLGELLGISREEIMVCGDSQNDMEMIKAAGLGVAMGNAMPEVKKAADYITLSNEEDGVAAAIEKFVIGD</sequence>
<dbReference type="Gene3D" id="3.30.1240.10">
    <property type="match status" value="1"/>
</dbReference>
<dbReference type="Pfam" id="PF08282">
    <property type="entry name" value="Hydrolase_3"/>
    <property type="match status" value="1"/>
</dbReference>
<dbReference type="SUPFAM" id="SSF56784">
    <property type="entry name" value="HAD-like"/>
    <property type="match status" value="1"/>
</dbReference>
<dbReference type="InterPro" id="IPR036412">
    <property type="entry name" value="HAD-like_sf"/>
</dbReference>
<dbReference type="NCBIfam" id="TIGR00099">
    <property type="entry name" value="Cof-subfamily"/>
    <property type="match status" value="1"/>
</dbReference>
<dbReference type="GO" id="GO:0016791">
    <property type="term" value="F:phosphatase activity"/>
    <property type="evidence" value="ECO:0007669"/>
    <property type="project" value="TreeGrafter"/>
</dbReference>
<protein>
    <recommendedName>
        <fullName evidence="3">Haloacid dehalogenase</fullName>
    </recommendedName>
</protein>
<dbReference type="Gene3D" id="3.40.50.1000">
    <property type="entry name" value="HAD superfamily/HAD-like"/>
    <property type="match status" value="1"/>
</dbReference>
<dbReference type="PANTHER" id="PTHR10000">
    <property type="entry name" value="PHOSPHOSERINE PHOSPHATASE"/>
    <property type="match status" value="1"/>
</dbReference>
<comment type="caution">
    <text evidence="1">The sequence shown here is derived from an EMBL/GenBank/DDBJ whole genome shotgun (WGS) entry which is preliminary data.</text>
</comment>
<dbReference type="Proteomes" id="UP000054874">
    <property type="component" value="Unassembled WGS sequence"/>
</dbReference>
<gene>
    <name evidence="1" type="ORF">ASU35_09230</name>
</gene>
<name>A0A0V8QFK5_9FIRM</name>
<dbReference type="STRING" id="290052.ASU35_09230"/>
<dbReference type="RefSeq" id="WP_058352401.1">
    <property type="nucleotide sequence ID" value="NZ_CABMMD010000147.1"/>
</dbReference>
<dbReference type="SFLD" id="SFLDG01140">
    <property type="entry name" value="C2.B:_Phosphomannomutase_and_P"/>
    <property type="match status" value="1"/>
</dbReference>
<organism evidence="1 2">
    <name type="scientific">Acetivibrio ethanolgignens</name>
    <dbReference type="NCBI Taxonomy" id="290052"/>
    <lineage>
        <taxon>Bacteria</taxon>
        <taxon>Bacillati</taxon>
        <taxon>Bacillota</taxon>
        <taxon>Clostridia</taxon>
        <taxon>Eubacteriales</taxon>
        <taxon>Oscillospiraceae</taxon>
        <taxon>Acetivibrio</taxon>
    </lineage>
</organism>
<dbReference type="InterPro" id="IPR000150">
    <property type="entry name" value="Cof"/>
</dbReference>
<evidence type="ECO:0000313" key="2">
    <source>
        <dbReference type="Proteomes" id="UP000054874"/>
    </source>
</evidence>
<accession>A0A0V8QFK5</accession>
<dbReference type="OrthoDB" id="9781413at2"/>
<dbReference type="PROSITE" id="PS01229">
    <property type="entry name" value="COF_2"/>
    <property type="match status" value="1"/>
</dbReference>
<evidence type="ECO:0000313" key="1">
    <source>
        <dbReference type="EMBL" id="KSV59332.1"/>
    </source>
</evidence>
<dbReference type="CDD" id="cd07516">
    <property type="entry name" value="HAD_Pase"/>
    <property type="match status" value="1"/>
</dbReference>
<dbReference type="PROSITE" id="PS01228">
    <property type="entry name" value="COF_1"/>
    <property type="match status" value="1"/>
</dbReference>
<dbReference type="SFLD" id="SFLDS00003">
    <property type="entry name" value="Haloacid_Dehalogenase"/>
    <property type="match status" value="1"/>
</dbReference>
<dbReference type="SFLD" id="SFLDG01144">
    <property type="entry name" value="C2.B.4:_PGP_Like"/>
    <property type="match status" value="1"/>
</dbReference>
<reference evidence="1 2" key="1">
    <citation type="submission" date="2015-11" db="EMBL/GenBank/DDBJ databases">
        <title>Butyribacter intestini gen. nov., sp. nov., a butyric acid-producing bacterium of the family Lachnospiraceae isolated from the human faeces.</title>
        <authorList>
            <person name="Zou Y."/>
            <person name="Xue W."/>
            <person name="Luo G."/>
            <person name="Lv M."/>
        </authorList>
    </citation>
    <scope>NUCLEOTIDE SEQUENCE [LARGE SCALE GENOMIC DNA]</scope>
    <source>
        <strain evidence="1 2">ACET-33324</strain>
    </source>
</reference>
<dbReference type="EMBL" id="LNAM01000147">
    <property type="protein sequence ID" value="KSV59332.1"/>
    <property type="molecule type" value="Genomic_DNA"/>
</dbReference>
<dbReference type="GO" id="GO:0005829">
    <property type="term" value="C:cytosol"/>
    <property type="evidence" value="ECO:0007669"/>
    <property type="project" value="TreeGrafter"/>
</dbReference>
<dbReference type="InterPro" id="IPR006379">
    <property type="entry name" value="HAD-SF_hydro_IIB"/>
</dbReference>
<dbReference type="NCBIfam" id="TIGR01484">
    <property type="entry name" value="HAD-SF-IIB"/>
    <property type="match status" value="1"/>
</dbReference>
<proteinExistence type="predicted"/>
<dbReference type="PANTHER" id="PTHR10000:SF8">
    <property type="entry name" value="HAD SUPERFAMILY HYDROLASE-LIKE, TYPE 3"/>
    <property type="match status" value="1"/>
</dbReference>
<dbReference type="AlphaFoldDB" id="A0A0V8QFK5"/>
<keyword evidence="2" id="KW-1185">Reference proteome</keyword>
<dbReference type="GO" id="GO:0000287">
    <property type="term" value="F:magnesium ion binding"/>
    <property type="evidence" value="ECO:0007669"/>
    <property type="project" value="TreeGrafter"/>
</dbReference>
<evidence type="ECO:0008006" key="3">
    <source>
        <dbReference type="Google" id="ProtNLM"/>
    </source>
</evidence>